<dbReference type="OrthoDB" id="826619at2"/>
<gene>
    <name evidence="2" type="ORF">SAE01_13450</name>
</gene>
<organism evidence="2 3">
    <name type="scientific">Segetibacter aerophilus</name>
    <dbReference type="NCBI Taxonomy" id="670293"/>
    <lineage>
        <taxon>Bacteria</taxon>
        <taxon>Pseudomonadati</taxon>
        <taxon>Bacteroidota</taxon>
        <taxon>Chitinophagia</taxon>
        <taxon>Chitinophagales</taxon>
        <taxon>Chitinophagaceae</taxon>
        <taxon>Segetibacter</taxon>
    </lineage>
</organism>
<proteinExistence type="predicted"/>
<dbReference type="Gene3D" id="2.60.40.10">
    <property type="entry name" value="Immunoglobulins"/>
    <property type="match status" value="1"/>
</dbReference>
<protein>
    <recommendedName>
        <fullName evidence="4">DUF1573 domain-containing protein</fullName>
    </recommendedName>
</protein>
<dbReference type="InterPro" id="IPR013783">
    <property type="entry name" value="Ig-like_fold"/>
</dbReference>
<dbReference type="RefSeq" id="WP_147202912.1">
    <property type="nucleotide sequence ID" value="NZ_BJYT01000004.1"/>
</dbReference>
<name>A0A512BA92_9BACT</name>
<dbReference type="PANTHER" id="PTHR37833:SF1">
    <property type="entry name" value="SIGNAL PEPTIDE PROTEIN"/>
    <property type="match status" value="1"/>
</dbReference>
<sequence>MKKITLVLTSLFVAAIVNAQTTTATTPAVSTQITPKADIAKVLEFKEENHDFGKIPYGKPVEFDVAIKNISSEPIKIENVKVGCGCTTPKYEQGKTYAPGETFKVTLGFSGYAEGAFEKYVDIFFNNGLTKQIKFHGTSYKVETPAPANTSIQKMKTSSK</sequence>
<dbReference type="EMBL" id="BJYT01000004">
    <property type="protein sequence ID" value="GEO08849.1"/>
    <property type="molecule type" value="Genomic_DNA"/>
</dbReference>
<feature type="chain" id="PRO_5021837858" description="DUF1573 domain-containing protein" evidence="1">
    <location>
        <begin position="20"/>
        <end position="160"/>
    </location>
</feature>
<keyword evidence="3" id="KW-1185">Reference proteome</keyword>
<dbReference type="PANTHER" id="PTHR37833">
    <property type="entry name" value="LIPOPROTEIN-RELATED"/>
    <property type="match status" value="1"/>
</dbReference>
<evidence type="ECO:0000313" key="2">
    <source>
        <dbReference type="EMBL" id="GEO08849.1"/>
    </source>
</evidence>
<keyword evidence="1" id="KW-0732">Signal</keyword>
<dbReference type="Proteomes" id="UP000321513">
    <property type="component" value="Unassembled WGS sequence"/>
</dbReference>
<dbReference type="Pfam" id="PF07610">
    <property type="entry name" value="DUF1573"/>
    <property type="match status" value="1"/>
</dbReference>
<evidence type="ECO:0008006" key="4">
    <source>
        <dbReference type="Google" id="ProtNLM"/>
    </source>
</evidence>
<evidence type="ECO:0000256" key="1">
    <source>
        <dbReference type="SAM" id="SignalP"/>
    </source>
</evidence>
<reference evidence="2 3" key="1">
    <citation type="submission" date="2019-07" db="EMBL/GenBank/DDBJ databases">
        <title>Whole genome shotgun sequence of Segetibacter aerophilus NBRC 106135.</title>
        <authorList>
            <person name="Hosoyama A."/>
            <person name="Uohara A."/>
            <person name="Ohji S."/>
            <person name="Ichikawa N."/>
        </authorList>
    </citation>
    <scope>NUCLEOTIDE SEQUENCE [LARGE SCALE GENOMIC DNA]</scope>
    <source>
        <strain evidence="2 3">NBRC 106135</strain>
    </source>
</reference>
<dbReference type="AlphaFoldDB" id="A0A512BA92"/>
<dbReference type="InterPro" id="IPR011467">
    <property type="entry name" value="DUF1573"/>
</dbReference>
<feature type="signal peptide" evidence="1">
    <location>
        <begin position="1"/>
        <end position="19"/>
    </location>
</feature>
<evidence type="ECO:0000313" key="3">
    <source>
        <dbReference type="Proteomes" id="UP000321513"/>
    </source>
</evidence>
<accession>A0A512BA92</accession>
<comment type="caution">
    <text evidence="2">The sequence shown here is derived from an EMBL/GenBank/DDBJ whole genome shotgun (WGS) entry which is preliminary data.</text>
</comment>